<keyword evidence="2" id="KW-0472">Membrane</keyword>
<name>A0AAQ3RE97_VIGMU</name>
<feature type="compositionally biased region" description="Basic residues" evidence="1">
    <location>
        <begin position="8"/>
        <end position="17"/>
    </location>
</feature>
<keyword evidence="4" id="KW-1185">Reference proteome</keyword>
<feature type="region of interest" description="Disordered" evidence="1">
    <location>
        <begin position="1"/>
        <end position="20"/>
    </location>
</feature>
<accession>A0AAQ3RE97</accession>
<gene>
    <name evidence="3" type="ORF">V8G54_035136</name>
</gene>
<sequence length="118" mass="13138">MGSTPPKGKVRKLKRKSTNSLSASANTIFPFNFLICISTTICLPSTDGIFPISNIFGLIGVKLPRYCFFLRIKSVIGVLEINENLSKSELPTIQNERTNEKKEWNYNASFSMSSISSL</sequence>
<protein>
    <submittedName>
        <fullName evidence="3">Uncharacterized protein</fullName>
    </submittedName>
</protein>
<evidence type="ECO:0000313" key="3">
    <source>
        <dbReference type="EMBL" id="WVY89622.1"/>
    </source>
</evidence>
<proteinExistence type="predicted"/>
<dbReference type="EMBL" id="CP144690">
    <property type="protein sequence ID" value="WVY89622.1"/>
    <property type="molecule type" value="Genomic_DNA"/>
</dbReference>
<dbReference type="AlphaFoldDB" id="A0AAQ3RE97"/>
<feature type="transmembrane region" description="Helical" evidence="2">
    <location>
        <begin position="21"/>
        <end position="41"/>
    </location>
</feature>
<keyword evidence="2" id="KW-1133">Transmembrane helix</keyword>
<keyword evidence="2" id="KW-0812">Transmembrane</keyword>
<dbReference type="Proteomes" id="UP001374535">
    <property type="component" value="Chromosome 11"/>
</dbReference>
<organism evidence="3 4">
    <name type="scientific">Vigna mungo</name>
    <name type="common">Black gram</name>
    <name type="synonym">Phaseolus mungo</name>
    <dbReference type="NCBI Taxonomy" id="3915"/>
    <lineage>
        <taxon>Eukaryota</taxon>
        <taxon>Viridiplantae</taxon>
        <taxon>Streptophyta</taxon>
        <taxon>Embryophyta</taxon>
        <taxon>Tracheophyta</taxon>
        <taxon>Spermatophyta</taxon>
        <taxon>Magnoliopsida</taxon>
        <taxon>eudicotyledons</taxon>
        <taxon>Gunneridae</taxon>
        <taxon>Pentapetalae</taxon>
        <taxon>rosids</taxon>
        <taxon>fabids</taxon>
        <taxon>Fabales</taxon>
        <taxon>Fabaceae</taxon>
        <taxon>Papilionoideae</taxon>
        <taxon>50 kb inversion clade</taxon>
        <taxon>NPAAA clade</taxon>
        <taxon>indigoferoid/millettioid clade</taxon>
        <taxon>Phaseoleae</taxon>
        <taxon>Vigna</taxon>
    </lineage>
</organism>
<reference evidence="3 4" key="1">
    <citation type="journal article" date="2023" name="Life. Sci Alliance">
        <title>Evolutionary insights into 3D genome organization and epigenetic landscape of Vigna mungo.</title>
        <authorList>
            <person name="Junaid A."/>
            <person name="Singh B."/>
            <person name="Bhatia S."/>
        </authorList>
    </citation>
    <scope>NUCLEOTIDE SEQUENCE [LARGE SCALE GENOMIC DNA]</scope>
    <source>
        <strain evidence="3">Urdbean</strain>
    </source>
</reference>
<evidence type="ECO:0000256" key="1">
    <source>
        <dbReference type="SAM" id="MobiDB-lite"/>
    </source>
</evidence>
<evidence type="ECO:0000256" key="2">
    <source>
        <dbReference type="SAM" id="Phobius"/>
    </source>
</evidence>
<evidence type="ECO:0000313" key="4">
    <source>
        <dbReference type="Proteomes" id="UP001374535"/>
    </source>
</evidence>